<dbReference type="EC" id="4.3.2.7" evidence="1"/>
<dbReference type="GO" id="GO:0005737">
    <property type="term" value="C:cytoplasm"/>
    <property type="evidence" value="ECO:0007669"/>
    <property type="project" value="TreeGrafter"/>
</dbReference>
<evidence type="ECO:0000313" key="3">
    <source>
        <dbReference type="EMBL" id="MBS3648046.1"/>
    </source>
</evidence>
<protein>
    <recommendedName>
        <fullName evidence="1">glutathione-specific gamma-glutamylcyclotransferase</fullName>
        <ecNumber evidence="1">4.3.2.7</ecNumber>
    </recommendedName>
</protein>
<organism evidence="3 4">
    <name type="scientific">Pseudaminobacter soli</name>
    <name type="common">ex Zhang et al. 2022</name>
    <dbReference type="NCBI Taxonomy" id="2831468"/>
    <lineage>
        <taxon>Bacteria</taxon>
        <taxon>Pseudomonadati</taxon>
        <taxon>Pseudomonadota</taxon>
        <taxon>Alphaproteobacteria</taxon>
        <taxon>Hyphomicrobiales</taxon>
        <taxon>Phyllobacteriaceae</taxon>
        <taxon>Pseudaminobacter</taxon>
    </lineage>
</organism>
<dbReference type="PANTHER" id="PTHR12192">
    <property type="entry name" value="CATION TRANSPORT PROTEIN CHAC-RELATED"/>
    <property type="match status" value="1"/>
</dbReference>
<dbReference type="GO" id="GO:0061928">
    <property type="term" value="F:glutathione specific gamma-glutamylcyclotransferase activity"/>
    <property type="evidence" value="ECO:0007669"/>
    <property type="project" value="UniProtKB-EC"/>
</dbReference>
<dbReference type="InterPro" id="IPR013024">
    <property type="entry name" value="GGCT-like"/>
</dbReference>
<dbReference type="AlphaFoldDB" id="A0A942DW28"/>
<dbReference type="InterPro" id="IPR006840">
    <property type="entry name" value="ChaC"/>
</dbReference>
<dbReference type="CDD" id="cd06661">
    <property type="entry name" value="GGCT_like"/>
    <property type="match status" value="1"/>
</dbReference>
<proteinExistence type="predicted"/>
<accession>A0A942DW28</accession>
<gene>
    <name evidence="3" type="ORF">KEU06_05300</name>
</gene>
<dbReference type="SUPFAM" id="SSF110857">
    <property type="entry name" value="Gamma-glutamyl cyclotransferase-like"/>
    <property type="match status" value="1"/>
</dbReference>
<dbReference type="Proteomes" id="UP000680348">
    <property type="component" value="Unassembled WGS sequence"/>
</dbReference>
<dbReference type="Gene3D" id="3.10.490.10">
    <property type="entry name" value="Gamma-glutamyl cyclotransferase-like"/>
    <property type="match status" value="1"/>
</dbReference>
<dbReference type="RefSeq" id="WP_188253601.1">
    <property type="nucleotide sequence ID" value="NZ_JABVCF010000002.1"/>
</dbReference>
<evidence type="ECO:0000256" key="2">
    <source>
        <dbReference type="ARBA" id="ARBA00023239"/>
    </source>
</evidence>
<name>A0A942DW28_9HYPH</name>
<dbReference type="EMBL" id="JAGWCR010000002">
    <property type="protein sequence ID" value="MBS3648046.1"/>
    <property type="molecule type" value="Genomic_DNA"/>
</dbReference>
<keyword evidence="2" id="KW-0456">Lyase</keyword>
<sequence>MGDFWVFGYGSLIWRPGFAHTRTERARLNGYHRSLCVHSHVHRGTPERPGLVLGLDRGGSCVGLAFNVPGDLREEVLAYLRERELVTNVYLERVLPIRLASGDGVPAVCYVVDRNHRQYAGSLGEGEAARIVHGAVGQSGANEDYVLSAVEHLEALGIRDHWMEKVARLVREPSSSLV</sequence>
<dbReference type="InterPro" id="IPR036568">
    <property type="entry name" value="GGCT-like_sf"/>
</dbReference>
<evidence type="ECO:0000256" key="1">
    <source>
        <dbReference type="ARBA" id="ARBA00012344"/>
    </source>
</evidence>
<dbReference type="Pfam" id="PF04752">
    <property type="entry name" value="ChaC"/>
    <property type="match status" value="1"/>
</dbReference>
<keyword evidence="4" id="KW-1185">Reference proteome</keyword>
<reference evidence="3" key="1">
    <citation type="submission" date="2021-04" db="EMBL/GenBank/DDBJ databases">
        <title>Pseudaminobacter soli sp. nov., isolated from paddy soil contaminated by heavy metals.</title>
        <authorList>
            <person name="Zhang K."/>
        </authorList>
    </citation>
    <scope>NUCLEOTIDE SEQUENCE</scope>
    <source>
        <strain evidence="3">19-2017</strain>
    </source>
</reference>
<comment type="caution">
    <text evidence="3">The sequence shown here is derived from an EMBL/GenBank/DDBJ whole genome shotgun (WGS) entry which is preliminary data.</text>
</comment>
<dbReference type="PANTHER" id="PTHR12192:SF2">
    <property type="entry name" value="GLUTATHIONE-SPECIFIC GAMMA-GLUTAMYLCYCLOTRANSFERASE 2"/>
    <property type="match status" value="1"/>
</dbReference>
<dbReference type="GO" id="GO:0006751">
    <property type="term" value="P:glutathione catabolic process"/>
    <property type="evidence" value="ECO:0007669"/>
    <property type="project" value="InterPro"/>
</dbReference>
<evidence type="ECO:0000313" key="4">
    <source>
        <dbReference type="Proteomes" id="UP000680348"/>
    </source>
</evidence>